<dbReference type="InterPro" id="IPR056098">
    <property type="entry name" value="Acb2/Tad1_hairpin"/>
</dbReference>
<dbReference type="Pfam" id="PF24729">
    <property type="entry name" value="Acb2_Tad1_hairpin"/>
    <property type="match status" value="1"/>
</dbReference>
<keyword evidence="4" id="KW-1185">Reference proteome</keyword>
<dbReference type="EMBL" id="JAMLDX010000005">
    <property type="protein sequence ID" value="MCP3730431.1"/>
    <property type="molecule type" value="Genomic_DNA"/>
</dbReference>
<protein>
    <recommendedName>
        <fullName evidence="2">Acb2/Tad1 hairpin domain-containing protein</fullName>
    </recommendedName>
</protein>
<evidence type="ECO:0000259" key="2">
    <source>
        <dbReference type="Pfam" id="PF24729"/>
    </source>
</evidence>
<evidence type="ECO:0000256" key="1">
    <source>
        <dbReference type="ARBA" id="ARBA00022741"/>
    </source>
</evidence>
<name>A0A9X2HKN4_9SPHN</name>
<keyword evidence="1" id="KW-0547">Nucleotide-binding</keyword>
<proteinExistence type="predicted"/>
<gene>
    <name evidence="3" type="ORF">M9978_08315</name>
</gene>
<feature type="domain" description="Acb2/Tad1 hairpin" evidence="2">
    <location>
        <begin position="60"/>
        <end position="120"/>
    </location>
</feature>
<sequence length="134" mass="14739">MRKLTDHIVNPANDQLVITARDEPGAGGAQHLYMIEGFDTSTNPSCPFVERHGAPAQHATVLFQNGPINEVGVNGVTQEALLAIVADRLRSFQAGPYACRENALALTKIEEAQHWLQQRTLERMRRGVEGTHAK</sequence>
<accession>A0A9X2HKN4</accession>
<dbReference type="RefSeq" id="WP_254292563.1">
    <property type="nucleotide sequence ID" value="NZ_JAMLDX010000005.1"/>
</dbReference>
<evidence type="ECO:0000313" key="4">
    <source>
        <dbReference type="Proteomes" id="UP001139451"/>
    </source>
</evidence>
<organism evidence="3 4">
    <name type="scientific">Sphingomonas tagetis</name>
    <dbReference type="NCBI Taxonomy" id="2949092"/>
    <lineage>
        <taxon>Bacteria</taxon>
        <taxon>Pseudomonadati</taxon>
        <taxon>Pseudomonadota</taxon>
        <taxon>Alphaproteobacteria</taxon>
        <taxon>Sphingomonadales</taxon>
        <taxon>Sphingomonadaceae</taxon>
        <taxon>Sphingomonas</taxon>
    </lineage>
</organism>
<evidence type="ECO:0000313" key="3">
    <source>
        <dbReference type="EMBL" id="MCP3730431.1"/>
    </source>
</evidence>
<dbReference type="Proteomes" id="UP001139451">
    <property type="component" value="Unassembled WGS sequence"/>
</dbReference>
<comment type="caution">
    <text evidence="3">The sequence shown here is derived from an EMBL/GenBank/DDBJ whole genome shotgun (WGS) entry which is preliminary data.</text>
</comment>
<dbReference type="AlphaFoldDB" id="A0A9X2HKN4"/>
<reference evidence="3" key="1">
    <citation type="submission" date="2022-05" db="EMBL/GenBank/DDBJ databases">
        <title>Sphingomonas sp. strain MG17 Genome sequencing and assembly.</title>
        <authorList>
            <person name="Kim I."/>
        </authorList>
    </citation>
    <scope>NUCLEOTIDE SEQUENCE</scope>
    <source>
        <strain evidence="3">MG17</strain>
    </source>
</reference>